<dbReference type="PANTHER" id="PTHR30327:SF1">
    <property type="entry name" value="UPF0301 PROTEIN YQGE"/>
    <property type="match status" value="1"/>
</dbReference>
<dbReference type="AlphaFoldDB" id="A0A543G6A5"/>
<organism evidence="2 3">
    <name type="scientific">Flavobacterium branchiophilum</name>
    <dbReference type="NCBI Taxonomy" id="55197"/>
    <lineage>
        <taxon>Bacteria</taxon>
        <taxon>Pseudomonadati</taxon>
        <taxon>Bacteroidota</taxon>
        <taxon>Flavobacteriia</taxon>
        <taxon>Flavobacteriales</taxon>
        <taxon>Flavobacteriaceae</taxon>
        <taxon>Flavobacterium</taxon>
    </lineage>
</organism>
<comment type="caution">
    <text evidence="2">The sequence shown here is derived from an EMBL/GenBank/DDBJ whole genome shotgun (WGS) entry which is preliminary data.</text>
</comment>
<dbReference type="PANTHER" id="PTHR30327">
    <property type="entry name" value="UNCHARACTERIZED PROTEIN YQGE"/>
    <property type="match status" value="1"/>
</dbReference>
<reference evidence="2 3" key="1">
    <citation type="submission" date="2019-06" db="EMBL/GenBank/DDBJ databases">
        <title>Genomic Encyclopedia of Archaeal and Bacterial Type Strains, Phase II (KMG-II): from individual species to whole genera.</title>
        <authorList>
            <person name="Goeker M."/>
        </authorList>
    </citation>
    <scope>NUCLEOTIDE SEQUENCE [LARGE SCALE GENOMIC DNA]</scope>
    <source>
        <strain evidence="2 3">DSM 24789</strain>
    </source>
</reference>
<dbReference type="InterPro" id="IPR003774">
    <property type="entry name" value="AlgH-like"/>
</dbReference>
<proteinExistence type="inferred from homology"/>
<dbReference type="Pfam" id="PF02622">
    <property type="entry name" value="DUF179"/>
    <property type="match status" value="1"/>
</dbReference>
<name>A0A543G6A5_9FLAO</name>
<dbReference type="RefSeq" id="WP_185740248.1">
    <property type="nucleotide sequence ID" value="NZ_VFPJ01000001.1"/>
</dbReference>
<comment type="similarity">
    <text evidence="1">Belongs to the UPF0301 (AlgH) family.</text>
</comment>
<gene>
    <name evidence="2" type="ORF">BC670_2581</name>
</gene>
<evidence type="ECO:0000313" key="2">
    <source>
        <dbReference type="EMBL" id="TQM41595.1"/>
    </source>
</evidence>
<dbReference type="GO" id="GO:0005829">
    <property type="term" value="C:cytosol"/>
    <property type="evidence" value="ECO:0007669"/>
    <property type="project" value="TreeGrafter"/>
</dbReference>
<dbReference type="EMBL" id="VFPJ01000001">
    <property type="protein sequence ID" value="TQM41595.1"/>
    <property type="molecule type" value="Genomic_DNA"/>
</dbReference>
<dbReference type="Gene3D" id="3.40.1740.10">
    <property type="entry name" value="VC0467-like"/>
    <property type="match status" value="1"/>
</dbReference>
<sequence length="196" mass="22380">MKGFFLTTSNMGLKHFKKGCLLIAEPSLIGDNIFNRAIILLAENNANGALGFILNKPLDLTVQDFIPQIDTSFKIYNGGPVEQDNLYFIHTKPELIPDSQEISDGIYWGGQFELVINLINQKLIQKDDIRFFLGYTGWSKNQLEDEIKEKSWLITNNSNQKNILSIKSKNMWKQKITEIGGNYLIWSNLPEDPLLN</sequence>
<accession>A0A543G6A5</accession>
<protein>
    <submittedName>
        <fullName evidence="2">Putative transcriptional regulator</fullName>
    </submittedName>
</protein>
<dbReference type="SUPFAM" id="SSF143456">
    <property type="entry name" value="VC0467-like"/>
    <property type="match status" value="1"/>
</dbReference>
<evidence type="ECO:0000256" key="1">
    <source>
        <dbReference type="ARBA" id="ARBA00009600"/>
    </source>
</evidence>
<dbReference type="Proteomes" id="UP000320773">
    <property type="component" value="Unassembled WGS sequence"/>
</dbReference>
<evidence type="ECO:0000313" key="3">
    <source>
        <dbReference type="Proteomes" id="UP000320773"/>
    </source>
</evidence>